<keyword evidence="1" id="KW-1133">Transmembrane helix</keyword>
<dbReference type="AlphaFoldDB" id="A0A1I7S504"/>
<gene>
    <name evidence="2" type="ORF">BXYJ_LOCUS9900</name>
</gene>
<dbReference type="Proteomes" id="UP000095284">
    <property type="component" value="Unplaced"/>
</dbReference>
<accession>A0A1I7S504</accession>
<evidence type="ECO:0000313" key="2">
    <source>
        <dbReference type="EMBL" id="CAD5227355.1"/>
    </source>
</evidence>
<proteinExistence type="predicted"/>
<dbReference type="PANTHER" id="PTHR47518">
    <property type="entry name" value="SERPENTINE RECEPTOR CLASS EPSILON-13-RELATED"/>
    <property type="match status" value="1"/>
</dbReference>
<organism evidence="3 5">
    <name type="scientific">Bursaphelenchus xylophilus</name>
    <name type="common">Pinewood nematode worm</name>
    <name type="synonym">Aphelenchoides xylophilus</name>
    <dbReference type="NCBI Taxonomy" id="6326"/>
    <lineage>
        <taxon>Eukaryota</taxon>
        <taxon>Metazoa</taxon>
        <taxon>Ecdysozoa</taxon>
        <taxon>Nematoda</taxon>
        <taxon>Chromadorea</taxon>
        <taxon>Rhabditida</taxon>
        <taxon>Tylenchina</taxon>
        <taxon>Tylenchomorpha</taxon>
        <taxon>Aphelenchoidea</taxon>
        <taxon>Aphelenchoididae</taxon>
        <taxon>Bursaphelenchus</taxon>
    </lineage>
</organism>
<feature type="transmembrane region" description="Helical" evidence="1">
    <location>
        <begin position="176"/>
        <end position="198"/>
    </location>
</feature>
<name>A0A1I7S504_BURXY</name>
<evidence type="ECO:0000313" key="4">
    <source>
        <dbReference type="Proteomes" id="UP000659654"/>
    </source>
</evidence>
<sequence length="380" mass="42622">MDTIDEASIYKVLLDLVCVLHNVEYVVQLLVTIYCLGVLRRANRLHIHFRSVIAVTVISVAFAHLGRKLCKEIAMIGLPDVLTQNYICCVLSTLHICAITTTIFSICATGLERFIASRSMNTYEEIGHPKTLMVAVVVPSLIFGTVLNYFSTLRYINLEEHPRGQLFIIFDKNIALATLAFFCGLVCTGTGGIIHMLCNRTSVKQFRAGVSLSERFQSREVIVSSSVLTKIAILFLATCSLGLFYSSLRLINFGHTGNGSNLDLLLVELGYIQIDITAPIVLIYFLISHRYLRGIVRKDAIWLLGLKMADRIVKTDETLTIPQTDSYFQHMEDLWSAPHSSRRKASFVPKRVSDSFSTQTVVETIKSQGRKFSVRFVDIL</sequence>
<feature type="transmembrane region" description="Helical" evidence="1">
    <location>
        <begin position="47"/>
        <end position="64"/>
    </location>
</feature>
<dbReference type="WBParaSite" id="BXY_0808900.1">
    <property type="protein sequence ID" value="BXY_0808900.1"/>
    <property type="gene ID" value="BXY_0808900"/>
</dbReference>
<dbReference type="Proteomes" id="UP000659654">
    <property type="component" value="Unassembled WGS sequence"/>
</dbReference>
<keyword evidence="1" id="KW-0812">Transmembrane</keyword>
<evidence type="ECO:0000313" key="3">
    <source>
        <dbReference type="Proteomes" id="UP000095284"/>
    </source>
</evidence>
<keyword evidence="4" id="KW-1185">Reference proteome</keyword>
<feature type="transmembrane region" description="Helical" evidence="1">
    <location>
        <begin position="84"/>
        <end position="111"/>
    </location>
</feature>
<keyword evidence="1" id="KW-0472">Membrane</keyword>
<dbReference type="PANTHER" id="PTHR47518:SF9">
    <property type="entry name" value="SERPENTINE RECEPTOR, CLASS T"/>
    <property type="match status" value="1"/>
</dbReference>
<reference evidence="5" key="1">
    <citation type="submission" date="2016-11" db="UniProtKB">
        <authorList>
            <consortium name="WormBaseParasite"/>
        </authorList>
    </citation>
    <scope>IDENTIFICATION</scope>
</reference>
<dbReference type="EMBL" id="CAJFCV020000004">
    <property type="protein sequence ID" value="CAG9117562.1"/>
    <property type="molecule type" value="Genomic_DNA"/>
</dbReference>
<evidence type="ECO:0000313" key="5">
    <source>
        <dbReference type="WBParaSite" id="BXY_0808900.1"/>
    </source>
</evidence>
<protein>
    <submittedName>
        <fullName evidence="2">(pine wood nematode) hypothetical protein</fullName>
    </submittedName>
</protein>
<reference evidence="2" key="2">
    <citation type="submission" date="2020-09" db="EMBL/GenBank/DDBJ databases">
        <authorList>
            <person name="Kikuchi T."/>
        </authorList>
    </citation>
    <scope>NUCLEOTIDE SEQUENCE</scope>
    <source>
        <strain evidence="2">Ka4C1</strain>
    </source>
</reference>
<feature type="transmembrane region" description="Helical" evidence="1">
    <location>
        <begin position="132"/>
        <end position="156"/>
    </location>
</feature>
<feature type="transmembrane region" description="Helical" evidence="1">
    <location>
        <begin position="12"/>
        <end position="35"/>
    </location>
</feature>
<dbReference type="SMR" id="A0A1I7S504"/>
<evidence type="ECO:0000256" key="1">
    <source>
        <dbReference type="SAM" id="Phobius"/>
    </source>
</evidence>
<dbReference type="EMBL" id="CAJFDI010000004">
    <property type="protein sequence ID" value="CAD5227355.1"/>
    <property type="molecule type" value="Genomic_DNA"/>
</dbReference>
<feature type="transmembrane region" description="Helical" evidence="1">
    <location>
        <begin position="265"/>
        <end position="287"/>
    </location>
</feature>
<feature type="transmembrane region" description="Helical" evidence="1">
    <location>
        <begin position="221"/>
        <end position="245"/>
    </location>
</feature>
<dbReference type="InterPro" id="IPR052854">
    <property type="entry name" value="Serpentine_rcpt_epsilon"/>
</dbReference>
<dbReference type="Proteomes" id="UP000582659">
    <property type="component" value="Unassembled WGS sequence"/>
</dbReference>